<evidence type="ECO:0000256" key="1">
    <source>
        <dbReference type="ARBA" id="ARBA00004651"/>
    </source>
</evidence>
<proteinExistence type="predicted"/>
<dbReference type="GO" id="GO:0016763">
    <property type="term" value="F:pentosyltransferase activity"/>
    <property type="evidence" value="ECO:0007669"/>
    <property type="project" value="TreeGrafter"/>
</dbReference>
<keyword evidence="7 8" id="KW-0472">Membrane</keyword>
<dbReference type="PANTHER" id="PTHR33908:SF11">
    <property type="entry name" value="MEMBRANE PROTEIN"/>
    <property type="match status" value="1"/>
</dbReference>
<dbReference type="Proteomes" id="UP000478546">
    <property type="component" value="Unassembled WGS sequence"/>
</dbReference>
<feature type="transmembrane region" description="Helical" evidence="8">
    <location>
        <begin position="213"/>
        <end position="235"/>
    </location>
</feature>
<comment type="caution">
    <text evidence="9">The sequence shown here is derived from an EMBL/GenBank/DDBJ whole genome shotgun (WGS) entry which is preliminary data.</text>
</comment>
<keyword evidence="6 8" id="KW-1133">Transmembrane helix</keyword>
<feature type="transmembrane region" description="Helical" evidence="8">
    <location>
        <begin position="141"/>
        <end position="157"/>
    </location>
</feature>
<dbReference type="PANTHER" id="PTHR33908">
    <property type="entry name" value="MANNOSYLTRANSFERASE YKCB-RELATED"/>
    <property type="match status" value="1"/>
</dbReference>
<dbReference type="AlphaFoldDB" id="A0A6B2GX00"/>
<evidence type="ECO:0000256" key="8">
    <source>
        <dbReference type="SAM" id="Phobius"/>
    </source>
</evidence>
<evidence type="ECO:0000256" key="7">
    <source>
        <dbReference type="ARBA" id="ARBA00023136"/>
    </source>
</evidence>
<organism evidence="9 10">
    <name type="scientific">Pontibacter fetidus</name>
    <dbReference type="NCBI Taxonomy" id="2700082"/>
    <lineage>
        <taxon>Bacteria</taxon>
        <taxon>Pseudomonadati</taxon>
        <taxon>Bacteroidota</taxon>
        <taxon>Cytophagia</taxon>
        <taxon>Cytophagales</taxon>
        <taxon>Hymenobacteraceae</taxon>
        <taxon>Pontibacter</taxon>
    </lineage>
</organism>
<evidence type="ECO:0000313" key="10">
    <source>
        <dbReference type="Proteomes" id="UP000478546"/>
    </source>
</evidence>
<feature type="transmembrane region" description="Helical" evidence="8">
    <location>
        <begin position="91"/>
        <end position="110"/>
    </location>
</feature>
<sequence length="542" mass="62284">MALTKITTVIKDCITSKFITGFVLLFAILYFFLAHEGIYYSDDLSYSDFASRILKGTFDITQNGHTFIHRPAVFIPTAVFYYLFGINQISYSLWPLLCTIACIYLVYKFADQENLNSAFAAVLIGLNFYFIYFINILYPDNIVAFFVLAAAIVYNQLRKGKQNLNSNVFVKALLFVSFLFIAGLAKETAIIVLPYFIFYCVKDLVDSERPRRSFWVYSILISVVLIVGYFAWYYIETGDAFYRINEMERANNGYDNYVTNSGKSYLNRLVWGPLGALTGTGSLILLIFALGGNNTLKKDSFLEKQYWFWLFITAYLILSFSSTSLRIYNPVQLDARMFNLLLPPLAIAASYGFQDKLFNLRFTASYSLAFLVVAIYLQDKLSLVYGLLAFYFALHTAILYLKPHYKEYLLRVAMAAILIALLIRPAYFALKDKTLYYPEHQEVMKVVTERVKTEGLIVAILPDYLFHGSTYFLKYKPVQKLTLTPYSETDTTDLVAGKLLLINRNLNTTTSFHQKSGYTKLIEMAKKGKLIWEKHPLQLYEL</sequence>
<feature type="transmembrane region" description="Helical" evidence="8">
    <location>
        <begin position="383"/>
        <end position="401"/>
    </location>
</feature>
<evidence type="ECO:0000256" key="3">
    <source>
        <dbReference type="ARBA" id="ARBA00022676"/>
    </source>
</evidence>
<evidence type="ECO:0000256" key="2">
    <source>
        <dbReference type="ARBA" id="ARBA00022475"/>
    </source>
</evidence>
<keyword evidence="3" id="KW-0328">Glycosyltransferase</keyword>
<feature type="transmembrane region" description="Helical" evidence="8">
    <location>
        <begin position="306"/>
        <end position="325"/>
    </location>
</feature>
<keyword evidence="5 8" id="KW-0812">Transmembrane</keyword>
<evidence type="ECO:0000256" key="5">
    <source>
        <dbReference type="ARBA" id="ARBA00022692"/>
    </source>
</evidence>
<gene>
    <name evidence="9" type="ORF">GWO68_01105</name>
</gene>
<comment type="subcellular location">
    <subcellularLocation>
        <location evidence="1">Cell membrane</location>
        <topology evidence="1">Multi-pass membrane protein</topology>
    </subcellularLocation>
</comment>
<protein>
    <recommendedName>
        <fullName evidence="11">Glycosyltransferase RgtA/B/C/D-like domain-containing protein</fullName>
    </recommendedName>
</protein>
<evidence type="ECO:0000313" key="9">
    <source>
        <dbReference type="EMBL" id="NDK54503.1"/>
    </source>
</evidence>
<name>A0A6B2GX00_9BACT</name>
<evidence type="ECO:0000256" key="4">
    <source>
        <dbReference type="ARBA" id="ARBA00022679"/>
    </source>
</evidence>
<reference evidence="9 10" key="1">
    <citation type="submission" date="2020-01" db="EMBL/GenBank/DDBJ databases">
        <authorList>
            <person name="Kim M.K."/>
        </authorList>
    </citation>
    <scope>NUCLEOTIDE SEQUENCE [LARGE SCALE GENOMIC DNA]</scope>
    <source>
        <strain evidence="9 10">BT213</strain>
    </source>
</reference>
<dbReference type="GO" id="GO:0005886">
    <property type="term" value="C:plasma membrane"/>
    <property type="evidence" value="ECO:0007669"/>
    <property type="project" value="UniProtKB-SubCell"/>
</dbReference>
<feature type="transmembrane region" description="Helical" evidence="8">
    <location>
        <begin position="360"/>
        <end position="377"/>
    </location>
</feature>
<feature type="transmembrane region" description="Helical" evidence="8">
    <location>
        <begin position="169"/>
        <end position="201"/>
    </location>
</feature>
<evidence type="ECO:0008006" key="11">
    <source>
        <dbReference type="Google" id="ProtNLM"/>
    </source>
</evidence>
<keyword evidence="4" id="KW-0808">Transferase</keyword>
<dbReference type="GO" id="GO:0009103">
    <property type="term" value="P:lipopolysaccharide biosynthetic process"/>
    <property type="evidence" value="ECO:0007669"/>
    <property type="project" value="UniProtKB-ARBA"/>
</dbReference>
<dbReference type="RefSeq" id="WP_162344549.1">
    <property type="nucleotide sequence ID" value="NZ_JAAEAA010000001.1"/>
</dbReference>
<feature type="transmembrane region" description="Helical" evidence="8">
    <location>
        <begin position="270"/>
        <end position="294"/>
    </location>
</feature>
<dbReference type="InterPro" id="IPR050297">
    <property type="entry name" value="LipidA_mod_glycosyltrf_83"/>
</dbReference>
<feature type="transmembrane region" description="Helical" evidence="8">
    <location>
        <begin position="67"/>
        <end position="84"/>
    </location>
</feature>
<accession>A0A6B2GX00</accession>
<evidence type="ECO:0000256" key="6">
    <source>
        <dbReference type="ARBA" id="ARBA00022989"/>
    </source>
</evidence>
<keyword evidence="10" id="KW-1185">Reference proteome</keyword>
<feature type="transmembrane region" description="Helical" evidence="8">
    <location>
        <begin position="21"/>
        <end position="40"/>
    </location>
</feature>
<dbReference type="EMBL" id="JAAEAA010000001">
    <property type="protein sequence ID" value="NDK54503.1"/>
    <property type="molecule type" value="Genomic_DNA"/>
</dbReference>
<keyword evidence="2" id="KW-1003">Cell membrane</keyword>
<feature type="transmembrane region" description="Helical" evidence="8">
    <location>
        <begin position="408"/>
        <end position="430"/>
    </location>
</feature>